<dbReference type="RefSeq" id="WP_015066701.1">
    <property type="nucleotide sequence ID" value="NZ_CP013928.1"/>
</dbReference>
<evidence type="ECO:0000313" key="2">
    <source>
        <dbReference type="Proteomes" id="UP000061468"/>
    </source>
</evidence>
<evidence type="ECO:0008006" key="3">
    <source>
        <dbReference type="Google" id="ProtNLM"/>
    </source>
</evidence>
<reference evidence="1 2" key="1">
    <citation type="submission" date="2015-12" db="EMBL/GenBank/DDBJ databases">
        <title>Intraspecies pangenome expansion in the marine bacterium Alteromonas.</title>
        <authorList>
            <person name="Lopez-Perez M."/>
            <person name="Rodriguez-Valera F."/>
        </authorList>
    </citation>
    <scope>NUCLEOTIDE SEQUENCE [LARGE SCALE GENOMIC DNA]</scope>
    <source>
        <strain evidence="1 2">UM8</strain>
    </source>
</reference>
<dbReference type="Proteomes" id="UP000061468">
    <property type="component" value="Chromosome"/>
</dbReference>
<proteinExistence type="predicted"/>
<organism evidence="1 2">
    <name type="scientific">Alteromonas mediterranea</name>
    <dbReference type="NCBI Taxonomy" id="314275"/>
    <lineage>
        <taxon>Bacteria</taxon>
        <taxon>Pseudomonadati</taxon>
        <taxon>Pseudomonadota</taxon>
        <taxon>Gammaproteobacteria</taxon>
        <taxon>Alteromonadales</taxon>
        <taxon>Alteromonadaceae</taxon>
        <taxon>Alteromonas/Salinimonas group</taxon>
        <taxon>Alteromonas</taxon>
    </lineage>
</organism>
<protein>
    <recommendedName>
        <fullName evidence="3">HEPN domain-containing protein</fullName>
    </recommendedName>
</protein>
<evidence type="ECO:0000313" key="1">
    <source>
        <dbReference type="EMBL" id="AMJ78039.1"/>
    </source>
</evidence>
<sequence>MNKNNVDLERFTAVSAFRHAESIRQSLNTINWMSIEWRLRGGMDMEYMQATHSSRHIMGALLTEVYLKALMKLRGKAIPKSHKLYSLFKKLDKHDKNEIVKEFDGIQSTIDKRRVESGFPFIIKSPSFIEVIDSHNDSFEYWRYAYEADDPRQMHEMKGCLEMVSDAIRKRLVTLQPDWAQYQYHDAWRTRLGEGKSPNLKENNDHFYLPTIFQDMR</sequence>
<dbReference type="AlphaFoldDB" id="A0AAC9AD02"/>
<accession>A0AAC9AD02</accession>
<gene>
    <name evidence="1" type="ORF">AV942_06840</name>
</gene>
<dbReference type="EMBL" id="CP013928">
    <property type="protein sequence ID" value="AMJ78039.1"/>
    <property type="molecule type" value="Genomic_DNA"/>
</dbReference>
<name>A0AAC9AD02_9ALTE</name>